<accession>A0ABV0TI77</accession>
<protein>
    <submittedName>
        <fullName evidence="3">Uncharacterized protein</fullName>
    </submittedName>
</protein>
<proteinExistence type="predicted"/>
<feature type="region of interest" description="Disordered" evidence="1">
    <location>
        <begin position="160"/>
        <end position="191"/>
    </location>
</feature>
<organism evidence="3 4">
    <name type="scientific">Ilyodon furcidens</name>
    <name type="common">goldbreast splitfin</name>
    <dbReference type="NCBI Taxonomy" id="33524"/>
    <lineage>
        <taxon>Eukaryota</taxon>
        <taxon>Metazoa</taxon>
        <taxon>Chordata</taxon>
        <taxon>Craniata</taxon>
        <taxon>Vertebrata</taxon>
        <taxon>Euteleostomi</taxon>
        <taxon>Actinopterygii</taxon>
        <taxon>Neopterygii</taxon>
        <taxon>Teleostei</taxon>
        <taxon>Neoteleostei</taxon>
        <taxon>Acanthomorphata</taxon>
        <taxon>Ovalentaria</taxon>
        <taxon>Atherinomorphae</taxon>
        <taxon>Cyprinodontiformes</taxon>
        <taxon>Goodeidae</taxon>
        <taxon>Ilyodon</taxon>
    </lineage>
</organism>
<feature type="signal peptide" evidence="2">
    <location>
        <begin position="1"/>
        <end position="22"/>
    </location>
</feature>
<feature type="compositionally biased region" description="Basic and acidic residues" evidence="1">
    <location>
        <begin position="163"/>
        <end position="182"/>
    </location>
</feature>
<evidence type="ECO:0000313" key="4">
    <source>
        <dbReference type="Proteomes" id="UP001482620"/>
    </source>
</evidence>
<sequence>MLPKVPIPTIITIVSLCLICPANTPKLNPAENLLREEDSSEGNSLQDCRPQLACFFVVEDHVLHTTQGLVNRAYVEELWELALSKIVAALRTHSGTSLQFLTGKAWMQLLGHSTLFHDAPYYSRGPRCHLQSNGAFTPNAKERPIFMLSLCRGVFRSGAARRGAKDAESAARKARQAKRERSGSGAARWTS</sequence>
<dbReference type="Proteomes" id="UP001482620">
    <property type="component" value="Unassembled WGS sequence"/>
</dbReference>
<evidence type="ECO:0000313" key="3">
    <source>
        <dbReference type="EMBL" id="MEQ2231217.1"/>
    </source>
</evidence>
<reference evidence="3 4" key="1">
    <citation type="submission" date="2021-06" db="EMBL/GenBank/DDBJ databases">
        <authorList>
            <person name="Palmer J.M."/>
        </authorList>
    </citation>
    <scope>NUCLEOTIDE SEQUENCE [LARGE SCALE GENOMIC DNA]</scope>
    <source>
        <strain evidence="4">if_2019</strain>
        <tissue evidence="3">Muscle</tissue>
    </source>
</reference>
<dbReference type="InterPro" id="IPR007225">
    <property type="entry name" value="EXOC6/Sec15"/>
</dbReference>
<keyword evidence="2" id="KW-0732">Signal</keyword>
<dbReference type="PANTHER" id="PTHR12702">
    <property type="entry name" value="SEC15"/>
    <property type="match status" value="1"/>
</dbReference>
<comment type="caution">
    <text evidence="3">The sequence shown here is derived from an EMBL/GenBank/DDBJ whole genome shotgun (WGS) entry which is preliminary data.</text>
</comment>
<name>A0ABV0TI77_9TELE</name>
<dbReference type="EMBL" id="JAHRIQ010031267">
    <property type="protein sequence ID" value="MEQ2231217.1"/>
    <property type="molecule type" value="Genomic_DNA"/>
</dbReference>
<feature type="chain" id="PRO_5045374453" evidence="2">
    <location>
        <begin position="23"/>
        <end position="191"/>
    </location>
</feature>
<dbReference type="PANTHER" id="PTHR12702:SF3">
    <property type="entry name" value="EXOCYST COMPLEX COMPONENT 6B"/>
    <property type="match status" value="1"/>
</dbReference>
<keyword evidence="4" id="KW-1185">Reference proteome</keyword>
<evidence type="ECO:0000256" key="1">
    <source>
        <dbReference type="SAM" id="MobiDB-lite"/>
    </source>
</evidence>
<evidence type="ECO:0000256" key="2">
    <source>
        <dbReference type="SAM" id="SignalP"/>
    </source>
</evidence>
<gene>
    <name evidence="3" type="ORF">ILYODFUR_037262</name>
</gene>